<dbReference type="Gene3D" id="2.40.110.10">
    <property type="entry name" value="Butyryl-CoA Dehydrogenase, subunit A, domain 2"/>
    <property type="match status" value="1"/>
</dbReference>
<feature type="domain" description="Acyl-CoA oxidase C-alpha1" evidence="1">
    <location>
        <begin position="254"/>
        <end position="396"/>
    </location>
</feature>
<protein>
    <submittedName>
        <fullName evidence="2">Acyl-CoA dehydrogenase NM domain-like protein</fullName>
    </submittedName>
</protein>
<name>A0ABR4H8H6_9EURO</name>
<proteinExistence type="predicted"/>
<dbReference type="EMBL" id="JBFXLT010000054">
    <property type="protein sequence ID" value="KAL2811762.1"/>
    <property type="molecule type" value="Genomic_DNA"/>
</dbReference>
<evidence type="ECO:0000313" key="2">
    <source>
        <dbReference type="EMBL" id="KAL2811762.1"/>
    </source>
</evidence>
<dbReference type="SUPFAM" id="SSF56645">
    <property type="entry name" value="Acyl-CoA dehydrogenase NM domain-like"/>
    <property type="match status" value="1"/>
</dbReference>
<evidence type="ECO:0000259" key="1">
    <source>
        <dbReference type="Pfam" id="PF22924"/>
    </source>
</evidence>
<organism evidence="2 3">
    <name type="scientific">Aspergillus granulosus</name>
    <dbReference type="NCBI Taxonomy" id="176169"/>
    <lineage>
        <taxon>Eukaryota</taxon>
        <taxon>Fungi</taxon>
        <taxon>Dikarya</taxon>
        <taxon>Ascomycota</taxon>
        <taxon>Pezizomycotina</taxon>
        <taxon>Eurotiomycetes</taxon>
        <taxon>Eurotiomycetidae</taxon>
        <taxon>Eurotiales</taxon>
        <taxon>Aspergillaceae</taxon>
        <taxon>Aspergillus</taxon>
        <taxon>Aspergillus subgen. Nidulantes</taxon>
    </lineage>
</organism>
<accession>A0ABR4H8H6</accession>
<sequence length="570" mass="62864">MSPITKPLLQLDCFKARNADTLPQKDRIRLAYHRARTISRAYGFTTHDVVDLTPKFWAFHRDLINPYDMAAFTLMTIQYNLAAGTLAPFLPDRPDLKGVMGDILNFDVSAQFLLTEVGHGLDARNLETTATLLPDGGFEMNTPHKGAAKYMPPTAPQPGFPRVAIVIARLKVANQDKGLRPFLVWLNDGYKMNKGVSVKVLPRRTGAKPLDHSITTFSHVQLPSTALLGPLDGPRPDFHQTIQRVHVGTLALTTTLIPILKRAVYVAARYSLRRCVGGGSDRGRSLPKPIISFRTQQRPILHALAQVSIWEAFADASIKLFTDPTIAYPVRHGVAATFKAVLTQGAQSSLFALSERCGAQGLFEYNHIIENQLEARGISIAEGDTLVLCIRLATELLLNRYALPPPTDPTSLLAKYEFGMYTLCRTTLASLSASHRGEAYNTLILPHAQPLIESIGHRMAYEAARAASVDEDLLAIYEASVLFHAPAWYANAMGLDVQHVFEQEGRAMDEVLNRLEEVIEGMKVEVAEYCTAPILGDREWEEFVGELEGVGGIDGREDGEEGGELVRSML</sequence>
<evidence type="ECO:0000313" key="3">
    <source>
        <dbReference type="Proteomes" id="UP001610334"/>
    </source>
</evidence>
<comment type="caution">
    <text evidence="2">The sequence shown here is derived from an EMBL/GenBank/DDBJ whole genome shotgun (WGS) entry which is preliminary data.</text>
</comment>
<dbReference type="InterPro" id="IPR036250">
    <property type="entry name" value="AcylCo_DH-like_C"/>
</dbReference>
<gene>
    <name evidence="2" type="ORF">BJX63DRAFT_422154</name>
</gene>
<dbReference type="Proteomes" id="UP001610334">
    <property type="component" value="Unassembled WGS sequence"/>
</dbReference>
<reference evidence="2 3" key="1">
    <citation type="submission" date="2024-07" db="EMBL/GenBank/DDBJ databases">
        <title>Section-level genome sequencing and comparative genomics of Aspergillus sections Usti and Cavernicolus.</title>
        <authorList>
            <consortium name="Lawrence Berkeley National Laboratory"/>
            <person name="Nybo J.L."/>
            <person name="Vesth T.C."/>
            <person name="Theobald S."/>
            <person name="Frisvad J.C."/>
            <person name="Larsen T.O."/>
            <person name="Kjaerboelling I."/>
            <person name="Rothschild-Mancinelli K."/>
            <person name="Lyhne E.K."/>
            <person name="Kogle M.E."/>
            <person name="Barry K."/>
            <person name="Clum A."/>
            <person name="Na H."/>
            <person name="Ledsgaard L."/>
            <person name="Lin J."/>
            <person name="Lipzen A."/>
            <person name="Kuo A."/>
            <person name="Riley R."/>
            <person name="Mondo S."/>
            <person name="Labutti K."/>
            <person name="Haridas S."/>
            <person name="Pangalinan J."/>
            <person name="Salamov A.A."/>
            <person name="Simmons B.A."/>
            <person name="Magnuson J.K."/>
            <person name="Chen J."/>
            <person name="Drula E."/>
            <person name="Henrissat B."/>
            <person name="Wiebenga A."/>
            <person name="Lubbers R.J."/>
            <person name="Gomes A.C."/>
            <person name="Makela M.R."/>
            <person name="Stajich J."/>
            <person name="Grigoriev I.V."/>
            <person name="Mortensen U.H."/>
            <person name="De Vries R.P."/>
            <person name="Baker S.E."/>
            <person name="Andersen M.R."/>
        </authorList>
    </citation>
    <scope>NUCLEOTIDE SEQUENCE [LARGE SCALE GENOMIC DNA]</scope>
    <source>
        <strain evidence="2 3">CBS 588.65</strain>
    </source>
</reference>
<dbReference type="PANTHER" id="PTHR10909:SF382">
    <property type="entry name" value="ACYL-COENZYME A OXIDASE"/>
    <property type="match status" value="1"/>
</dbReference>
<dbReference type="SUPFAM" id="SSF47203">
    <property type="entry name" value="Acyl-CoA dehydrogenase C-terminal domain-like"/>
    <property type="match status" value="1"/>
</dbReference>
<dbReference type="Gene3D" id="1.20.140.10">
    <property type="entry name" value="Butyryl-CoA Dehydrogenase, subunit A, domain 3"/>
    <property type="match status" value="1"/>
</dbReference>
<dbReference type="InterPro" id="IPR009100">
    <property type="entry name" value="AcylCoA_DH/oxidase_NM_dom_sf"/>
</dbReference>
<dbReference type="InterPro" id="IPR012258">
    <property type="entry name" value="Acyl-CoA_oxidase"/>
</dbReference>
<dbReference type="Pfam" id="PF22924">
    <property type="entry name" value="ACOX_C_alpha1"/>
    <property type="match status" value="1"/>
</dbReference>
<keyword evidence="3" id="KW-1185">Reference proteome</keyword>
<dbReference type="InterPro" id="IPR055060">
    <property type="entry name" value="ACOX_C_alpha1"/>
</dbReference>
<dbReference type="InterPro" id="IPR046373">
    <property type="entry name" value="Acyl-CoA_Oxase/DH_mid-dom_sf"/>
</dbReference>
<dbReference type="PANTHER" id="PTHR10909">
    <property type="entry name" value="ELECTRON TRANSPORT OXIDOREDUCTASE"/>
    <property type="match status" value="1"/>
</dbReference>